<dbReference type="GO" id="GO:0030466">
    <property type="term" value="P:silent mating-type cassette heterochromatin formation"/>
    <property type="evidence" value="ECO:0007669"/>
    <property type="project" value="TreeGrafter"/>
</dbReference>
<dbReference type="InterPro" id="IPR042403">
    <property type="entry name" value="Spt21/Ams2"/>
</dbReference>
<evidence type="ECO:0000256" key="1">
    <source>
        <dbReference type="SAM" id="MobiDB-lite"/>
    </source>
</evidence>
<dbReference type="Pfam" id="PF25823">
    <property type="entry name" value="Ams2-SPT21_N"/>
    <property type="match status" value="1"/>
</dbReference>
<dbReference type="GO" id="GO:0006357">
    <property type="term" value="P:regulation of transcription by RNA polymerase II"/>
    <property type="evidence" value="ECO:0007669"/>
    <property type="project" value="TreeGrafter"/>
</dbReference>
<evidence type="ECO:0000259" key="2">
    <source>
        <dbReference type="Pfam" id="PF25823"/>
    </source>
</evidence>
<name>A0A1B2JEI9_PICPA</name>
<feature type="compositionally biased region" description="Polar residues" evidence="1">
    <location>
        <begin position="365"/>
        <end position="391"/>
    </location>
</feature>
<dbReference type="AlphaFoldDB" id="A0A1B2JEI9"/>
<organism evidence="3 4">
    <name type="scientific">Komagataella pastoris</name>
    <name type="common">Yeast</name>
    <name type="synonym">Pichia pastoris</name>
    <dbReference type="NCBI Taxonomy" id="4922"/>
    <lineage>
        <taxon>Eukaryota</taxon>
        <taxon>Fungi</taxon>
        <taxon>Dikarya</taxon>
        <taxon>Ascomycota</taxon>
        <taxon>Saccharomycotina</taxon>
        <taxon>Pichiomycetes</taxon>
        <taxon>Pichiales</taxon>
        <taxon>Pichiaceae</taxon>
        <taxon>Komagataella</taxon>
    </lineage>
</organism>
<protein>
    <submittedName>
        <fullName evidence="3">BA75_03981T0</fullName>
    </submittedName>
</protein>
<feature type="compositionally biased region" description="Polar residues" evidence="1">
    <location>
        <begin position="414"/>
        <end position="448"/>
    </location>
</feature>
<reference evidence="3 4" key="1">
    <citation type="submission" date="2016-02" db="EMBL/GenBank/DDBJ databases">
        <title>Comparative genomic and transcriptomic foundation for Pichia pastoris.</title>
        <authorList>
            <person name="Love K.R."/>
            <person name="Shah K.A."/>
            <person name="Whittaker C.A."/>
            <person name="Wu J."/>
            <person name="Bartlett M.C."/>
            <person name="Ma D."/>
            <person name="Leeson R.L."/>
            <person name="Priest M."/>
            <person name="Young S.K."/>
            <person name="Love J.C."/>
        </authorList>
    </citation>
    <scope>NUCLEOTIDE SEQUENCE [LARGE SCALE GENOMIC DNA]</scope>
    <source>
        <strain evidence="3 4">ATCC 28485</strain>
    </source>
</reference>
<feature type="compositionally biased region" description="Polar residues" evidence="1">
    <location>
        <begin position="460"/>
        <end position="469"/>
    </location>
</feature>
<dbReference type="PANTHER" id="PTHR39147:SF1">
    <property type="entry name" value="PROTEIN SPT21"/>
    <property type="match status" value="1"/>
</dbReference>
<keyword evidence="4" id="KW-1185">Reference proteome</keyword>
<gene>
    <name evidence="3" type="primary">SPT21</name>
    <name evidence="3" type="ORF">ATY40_BA7503981</name>
</gene>
<proteinExistence type="predicted"/>
<feature type="compositionally biased region" description="Low complexity" evidence="1">
    <location>
        <begin position="449"/>
        <end position="459"/>
    </location>
</feature>
<evidence type="ECO:0000313" key="4">
    <source>
        <dbReference type="Proteomes" id="UP000094565"/>
    </source>
</evidence>
<dbReference type="Proteomes" id="UP000094565">
    <property type="component" value="Chromosome 3"/>
</dbReference>
<dbReference type="GO" id="GO:0000183">
    <property type="term" value="P:rDNA heterochromatin formation"/>
    <property type="evidence" value="ECO:0007669"/>
    <property type="project" value="TreeGrafter"/>
</dbReference>
<feature type="region of interest" description="Disordered" evidence="1">
    <location>
        <begin position="339"/>
        <end position="469"/>
    </location>
</feature>
<dbReference type="EMBL" id="CP014586">
    <property type="protein sequence ID" value="ANZ76301.1"/>
    <property type="molecule type" value="Genomic_DNA"/>
</dbReference>
<dbReference type="PANTHER" id="PTHR39147">
    <property type="entry name" value="PROTEIN SPT21"/>
    <property type="match status" value="1"/>
</dbReference>
<sequence>MAPIKARAMPSMPEMAYRLQGESPDQSQLVTLKVLYMVDNKTTFLARSTQPITARTANIHVEGSEEPMKVGAVPLNVCLRIVMETSPELFSEQDLDYSLYSKDVSEPGEPFVGHGLYSKVQNNSNVLVSGLVCQSFMGIFNQGESSSFSDTLEVRLRLSRMFRVKNDDEQAQSGQNIELDDQDYFQRFRKRKSVSKPSNSKEYPVKATRTQSMPQTFIGLGNINTIPQRIKMAELEKSSQELSTIDESIEQRFQGTKLLSMSTKKRNKKILPKAANSPSVGVSQCINCKSTNSSQWKYHKSGIFEFGNSGMLCLDCNEMQLSNDIKGLRERGRLANQGFLDAPYKSSKKQARTGRFKAGVDDPSSEGNSSVLSYNEQVSSPTTSFLISSGSKKLPLFPQPKGKSSSKPKGKKSANSPGYSSSPTVTNSKDKTTNNPRIDNNSNQPLQHNNYQPNNTNLNPSVAPNSNSNTFNVLEDYDLLHFNTAPLTDLDPLPSMTYTNRNDDENDKENQPPSEENNELQGLLDNHELDKMFTAFSGNQRPGETPNFLFSGSPSQWIELASPGKEAKGDEATPVDVETCQTLECNDDDSSYNNKKEPKISTMPSSPFIASGRDGS</sequence>
<feature type="region of interest" description="Disordered" evidence="1">
    <location>
        <begin position="485"/>
        <end position="519"/>
    </location>
</feature>
<feature type="compositionally biased region" description="Basic residues" evidence="1">
    <location>
        <begin position="346"/>
        <end position="355"/>
    </location>
</feature>
<evidence type="ECO:0000313" key="3">
    <source>
        <dbReference type="EMBL" id="ANZ76301.1"/>
    </source>
</evidence>
<dbReference type="InterPro" id="IPR057725">
    <property type="entry name" value="Ams2-SPT21_N"/>
</dbReference>
<accession>A0A1B2JEI9</accession>
<dbReference type="OrthoDB" id="3199820at2759"/>
<feature type="region of interest" description="Disordered" evidence="1">
    <location>
        <begin position="583"/>
        <end position="616"/>
    </location>
</feature>
<feature type="domain" description="Ams2/SPT21 N-terminal" evidence="2">
    <location>
        <begin position="26"/>
        <end position="160"/>
    </location>
</feature>